<dbReference type="Pfam" id="PF24366">
    <property type="entry name" value="DUF7522"/>
    <property type="match status" value="1"/>
</dbReference>
<sequence length="122" mass="13434">MAGIATELVDALHDHVGDSLRTVGHHSADEWTFDYVRDELQDAYDEGDLDAIAEELALNELESDYQERLYELGDLGATVRLFDRGSVVHVPTAPATGYLVSLDDDADVNARDIIALVHEHDA</sequence>
<dbReference type="Proteomes" id="UP000198518">
    <property type="component" value="Unassembled WGS sequence"/>
</dbReference>
<dbReference type="EMBL" id="FOJA01000001">
    <property type="protein sequence ID" value="SEV97085.1"/>
    <property type="molecule type" value="Genomic_DNA"/>
</dbReference>
<organism evidence="1 2">
    <name type="scientific">Halobacterium jilantaiense</name>
    <dbReference type="NCBI Taxonomy" id="355548"/>
    <lineage>
        <taxon>Archaea</taxon>
        <taxon>Methanobacteriati</taxon>
        <taxon>Methanobacteriota</taxon>
        <taxon>Stenosarchaea group</taxon>
        <taxon>Halobacteria</taxon>
        <taxon>Halobacteriales</taxon>
        <taxon>Halobacteriaceae</taxon>
        <taxon>Halobacterium</taxon>
    </lineage>
</organism>
<proteinExistence type="predicted"/>
<accession>A0A1I0N7G9</accession>
<dbReference type="OrthoDB" id="199238at2157"/>
<dbReference type="InterPro" id="IPR055944">
    <property type="entry name" value="DUF7522"/>
</dbReference>
<reference evidence="1 2" key="1">
    <citation type="submission" date="2016-10" db="EMBL/GenBank/DDBJ databases">
        <authorList>
            <person name="de Groot N.N."/>
        </authorList>
    </citation>
    <scope>NUCLEOTIDE SEQUENCE [LARGE SCALE GENOMIC DNA]</scope>
    <source>
        <strain evidence="1 2">CGMCC 1.5337</strain>
    </source>
</reference>
<evidence type="ECO:0000313" key="2">
    <source>
        <dbReference type="Proteomes" id="UP000198518"/>
    </source>
</evidence>
<dbReference type="RefSeq" id="WP_089667965.1">
    <property type="nucleotide sequence ID" value="NZ_FOJA01000001.1"/>
</dbReference>
<protein>
    <submittedName>
        <fullName evidence="1">Uncharacterized protein</fullName>
    </submittedName>
</protein>
<name>A0A1I0N7G9_9EURY</name>
<keyword evidence="2" id="KW-1185">Reference proteome</keyword>
<dbReference type="AlphaFoldDB" id="A0A1I0N7G9"/>
<gene>
    <name evidence="1" type="ORF">SAMN04487945_0661</name>
</gene>
<evidence type="ECO:0000313" key="1">
    <source>
        <dbReference type="EMBL" id="SEV97085.1"/>
    </source>
</evidence>